<protein>
    <recommendedName>
        <fullName evidence="4">U-box domain-containing protein</fullName>
    </recommendedName>
</protein>
<dbReference type="PANTHER" id="PTHR23315:SF112">
    <property type="entry name" value="U-BOX DOMAIN-CONTAINING PROTEIN 8"/>
    <property type="match status" value="1"/>
</dbReference>
<dbReference type="PANTHER" id="PTHR23315">
    <property type="entry name" value="U BOX DOMAIN-CONTAINING"/>
    <property type="match status" value="1"/>
</dbReference>
<dbReference type="STRING" id="3818.A0A444YMV3"/>
<evidence type="ECO:0008006" key="4">
    <source>
        <dbReference type="Google" id="ProtNLM"/>
    </source>
</evidence>
<dbReference type="AlphaFoldDB" id="A0A444YMV3"/>
<gene>
    <name evidence="2" type="ORF">Ahy_B06g082131</name>
</gene>
<dbReference type="SUPFAM" id="SSF48371">
    <property type="entry name" value="ARM repeat"/>
    <property type="match status" value="1"/>
</dbReference>
<proteinExistence type="predicted"/>
<keyword evidence="3" id="KW-1185">Reference proteome</keyword>
<dbReference type="Gramene" id="arahy.Tifrunner.gnm2.ann2.Ah16g209700.1">
    <property type="protein sequence ID" value="arahy.Tifrunner.gnm2.ann2.Ah16g209700.1-CDS"/>
    <property type="gene ID" value="arahy.Tifrunner.gnm2.ann2.Ah16g209700"/>
</dbReference>
<evidence type="ECO:0000313" key="3">
    <source>
        <dbReference type="Proteomes" id="UP000289738"/>
    </source>
</evidence>
<dbReference type="SMR" id="A0A444YMV3"/>
<evidence type="ECO:0000313" key="2">
    <source>
        <dbReference type="EMBL" id="RYR03280.1"/>
    </source>
</evidence>
<keyword evidence="1" id="KW-0833">Ubl conjugation pathway</keyword>
<dbReference type="OrthoDB" id="10064100at2759"/>
<organism evidence="2 3">
    <name type="scientific">Arachis hypogaea</name>
    <name type="common">Peanut</name>
    <dbReference type="NCBI Taxonomy" id="3818"/>
    <lineage>
        <taxon>Eukaryota</taxon>
        <taxon>Viridiplantae</taxon>
        <taxon>Streptophyta</taxon>
        <taxon>Embryophyta</taxon>
        <taxon>Tracheophyta</taxon>
        <taxon>Spermatophyta</taxon>
        <taxon>Magnoliopsida</taxon>
        <taxon>eudicotyledons</taxon>
        <taxon>Gunneridae</taxon>
        <taxon>Pentapetalae</taxon>
        <taxon>rosids</taxon>
        <taxon>fabids</taxon>
        <taxon>Fabales</taxon>
        <taxon>Fabaceae</taxon>
        <taxon>Papilionoideae</taxon>
        <taxon>50 kb inversion clade</taxon>
        <taxon>dalbergioids sensu lato</taxon>
        <taxon>Dalbergieae</taxon>
        <taxon>Pterocarpus clade</taxon>
        <taxon>Arachis</taxon>
    </lineage>
</organism>
<accession>A0A444YMV3</accession>
<dbReference type="EMBL" id="SDMP01000016">
    <property type="protein sequence ID" value="RYR03280.1"/>
    <property type="molecule type" value="Genomic_DNA"/>
</dbReference>
<sequence length="212" mass="23760">MQALFDETLVMRVPIVFLARRRACCCDDNQLYPLSNSNSQSITSSPQPEARISSLISSISSSSSKLDSLHQLTRLTKRNSLFRHRLIDSKIITLLLSCVESHDYNFLHENALSLLLNLSLDDHNKVGLIAEGVVARLVTVISDTAARNLSLNYHAPVRDGNEREKKEAATTLYALCSAVEVVGVLPKWKEGREQMERFHECVQVLSRVLRNG</sequence>
<dbReference type="InterPro" id="IPR016024">
    <property type="entry name" value="ARM-type_fold"/>
</dbReference>
<name>A0A444YMV3_ARAHY</name>
<evidence type="ECO:0000256" key="1">
    <source>
        <dbReference type="ARBA" id="ARBA00022786"/>
    </source>
</evidence>
<dbReference type="Proteomes" id="UP000289738">
    <property type="component" value="Chromosome B06"/>
</dbReference>
<dbReference type="InterPro" id="IPR011989">
    <property type="entry name" value="ARM-like"/>
</dbReference>
<comment type="caution">
    <text evidence="2">The sequence shown here is derived from an EMBL/GenBank/DDBJ whole genome shotgun (WGS) entry which is preliminary data.</text>
</comment>
<reference evidence="2 3" key="1">
    <citation type="submission" date="2019-01" db="EMBL/GenBank/DDBJ databases">
        <title>Sequencing of cultivated peanut Arachis hypogaea provides insights into genome evolution and oil improvement.</title>
        <authorList>
            <person name="Chen X."/>
        </authorList>
    </citation>
    <scope>NUCLEOTIDE SEQUENCE [LARGE SCALE GENOMIC DNA]</scope>
    <source>
        <strain evidence="3">cv. Fuhuasheng</strain>
        <tissue evidence="2">Leaves</tissue>
    </source>
</reference>
<dbReference type="Gene3D" id="1.25.10.10">
    <property type="entry name" value="Leucine-rich Repeat Variant"/>
    <property type="match status" value="1"/>
</dbReference>